<evidence type="ECO:0000313" key="3">
    <source>
        <dbReference type="Proteomes" id="UP000319557"/>
    </source>
</evidence>
<evidence type="ECO:0000256" key="1">
    <source>
        <dbReference type="SAM" id="MobiDB-lite"/>
    </source>
</evidence>
<keyword evidence="3" id="KW-1185">Reference proteome</keyword>
<organism evidence="2 3">
    <name type="scientific">Rosistilla ulvae</name>
    <dbReference type="NCBI Taxonomy" id="1930277"/>
    <lineage>
        <taxon>Bacteria</taxon>
        <taxon>Pseudomonadati</taxon>
        <taxon>Planctomycetota</taxon>
        <taxon>Planctomycetia</taxon>
        <taxon>Pirellulales</taxon>
        <taxon>Pirellulaceae</taxon>
        <taxon>Rosistilla</taxon>
    </lineage>
</organism>
<feature type="region of interest" description="Disordered" evidence="1">
    <location>
        <begin position="134"/>
        <end position="156"/>
    </location>
</feature>
<dbReference type="Proteomes" id="UP000319557">
    <property type="component" value="Chromosome"/>
</dbReference>
<dbReference type="AlphaFoldDB" id="A0A517LTZ9"/>
<gene>
    <name evidence="2" type="ORF">EC9_02600</name>
</gene>
<dbReference type="KEGG" id="ruv:EC9_02600"/>
<feature type="compositionally biased region" description="Polar residues" evidence="1">
    <location>
        <begin position="137"/>
        <end position="156"/>
    </location>
</feature>
<dbReference type="EMBL" id="CP036261">
    <property type="protein sequence ID" value="QDS86102.1"/>
    <property type="molecule type" value="Genomic_DNA"/>
</dbReference>
<proteinExistence type="predicted"/>
<evidence type="ECO:0000313" key="2">
    <source>
        <dbReference type="EMBL" id="QDS86102.1"/>
    </source>
</evidence>
<sequence length="156" mass="16774">MIDRSHIAEGERRRDEGMNRAAARRPDRVTLGRLAMLRALLDSPSGTASLDDATPPDELASHYADGGKWRGQVIRSLIADDFAEHIGYVKTIRPAGHRRPIALLRLIDRQAAVLHLSSMTAAIAVYEATPTAGTVEAANSDTSQSTGNGESSNESI</sequence>
<accession>A0A517LTZ9</accession>
<dbReference type="OrthoDB" id="278368at2"/>
<dbReference type="RefSeq" id="WP_145341690.1">
    <property type="nucleotide sequence ID" value="NZ_CP036261.1"/>
</dbReference>
<name>A0A517LTZ9_9BACT</name>
<reference evidence="2 3" key="1">
    <citation type="submission" date="2019-02" db="EMBL/GenBank/DDBJ databases">
        <title>Deep-cultivation of Planctomycetes and their phenomic and genomic characterization uncovers novel biology.</title>
        <authorList>
            <person name="Wiegand S."/>
            <person name="Jogler M."/>
            <person name="Boedeker C."/>
            <person name="Pinto D."/>
            <person name="Vollmers J."/>
            <person name="Rivas-Marin E."/>
            <person name="Kohn T."/>
            <person name="Peeters S.H."/>
            <person name="Heuer A."/>
            <person name="Rast P."/>
            <person name="Oberbeckmann S."/>
            <person name="Bunk B."/>
            <person name="Jeske O."/>
            <person name="Meyerdierks A."/>
            <person name="Storesund J.E."/>
            <person name="Kallscheuer N."/>
            <person name="Luecker S."/>
            <person name="Lage O.M."/>
            <person name="Pohl T."/>
            <person name="Merkel B.J."/>
            <person name="Hornburger P."/>
            <person name="Mueller R.-W."/>
            <person name="Bruemmer F."/>
            <person name="Labrenz M."/>
            <person name="Spormann A.M."/>
            <person name="Op den Camp H."/>
            <person name="Overmann J."/>
            <person name="Amann R."/>
            <person name="Jetten M.S.M."/>
            <person name="Mascher T."/>
            <person name="Medema M.H."/>
            <person name="Devos D.P."/>
            <person name="Kaster A.-K."/>
            <person name="Ovreas L."/>
            <person name="Rohde M."/>
            <person name="Galperin M.Y."/>
            <person name="Jogler C."/>
        </authorList>
    </citation>
    <scope>NUCLEOTIDE SEQUENCE [LARGE SCALE GENOMIC DNA]</scope>
    <source>
        <strain evidence="2 3">EC9</strain>
    </source>
</reference>
<feature type="region of interest" description="Disordered" evidence="1">
    <location>
        <begin position="1"/>
        <end position="24"/>
    </location>
</feature>
<protein>
    <submittedName>
        <fullName evidence="2">Uncharacterized protein</fullName>
    </submittedName>
</protein>